<evidence type="ECO:0000256" key="1">
    <source>
        <dbReference type="ARBA" id="ARBA00022468"/>
    </source>
</evidence>
<dbReference type="Gene3D" id="1.10.8.1310">
    <property type="match status" value="1"/>
</dbReference>
<dbReference type="Proteomes" id="UP000821853">
    <property type="component" value="Unassembled WGS sequence"/>
</dbReference>
<feature type="domain" description="Rab-GAP TBC" evidence="4">
    <location>
        <begin position="112"/>
        <end position="298"/>
    </location>
</feature>
<evidence type="ECO:0000259" key="4">
    <source>
        <dbReference type="PROSITE" id="PS50086"/>
    </source>
</evidence>
<organism evidence="5 6">
    <name type="scientific">Haemaphysalis longicornis</name>
    <name type="common">Bush tick</name>
    <dbReference type="NCBI Taxonomy" id="44386"/>
    <lineage>
        <taxon>Eukaryota</taxon>
        <taxon>Metazoa</taxon>
        <taxon>Ecdysozoa</taxon>
        <taxon>Arthropoda</taxon>
        <taxon>Chelicerata</taxon>
        <taxon>Arachnida</taxon>
        <taxon>Acari</taxon>
        <taxon>Parasitiformes</taxon>
        <taxon>Ixodida</taxon>
        <taxon>Ixodoidea</taxon>
        <taxon>Ixodidae</taxon>
        <taxon>Haemaphysalinae</taxon>
        <taxon>Haemaphysalis</taxon>
    </lineage>
</organism>
<keyword evidence="6" id="KW-1185">Reference proteome</keyword>
<dbReference type="OMA" id="MIMRVLM"/>
<accession>A0A9J6GMJ3</accession>
<reference evidence="5 6" key="1">
    <citation type="journal article" date="2020" name="Cell">
        <title>Large-Scale Comparative Analyses of Tick Genomes Elucidate Their Genetic Diversity and Vector Capacities.</title>
        <authorList>
            <consortium name="Tick Genome and Microbiome Consortium (TIGMIC)"/>
            <person name="Jia N."/>
            <person name="Wang J."/>
            <person name="Shi W."/>
            <person name="Du L."/>
            <person name="Sun Y."/>
            <person name="Zhan W."/>
            <person name="Jiang J.F."/>
            <person name="Wang Q."/>
            <person name="Zhang B."/>
            <person name="Ji P."/>
            <person name="Bell-Sakyi L."/>
            <person name="Cui X.M."/>
            <person name="Yuan T.T."/>
            <person name="Jiang B.G."/>
            <person name="Yang W.F."/>
            <person name="Lam T.T."/>
            <person name="Chang Q.C."/>
            <person name="Ding S.J."/>
            <person name="Wang X.J."/>
            <person name="Zhu J.G."/>
            <person name="Ruan X.D."/>
            <person name="Zhao L."/>
            <person name="Wei J.T."/>
            <person name="Ye R.Z."/>
            <person name="Que T.C."/>
            <person name="Du C.H."/>
            <person name="Zhou Y.H."/>
            <person name="Cheng J.X."/>
            <person name="Dai P.F."/>
            <person name="Guo W.B."/>
            <person name="Han X.H."/>
            <person name="Huang E.J."/>
            <person name="Li L.F."/>
            <person name="Wei W."/>
            <person name="Gao Y.C."/>
            <person name="Liu J.Z."/>
            <person name="Shao H.Z."/>
            <person name="Wang X."/>
            <person name="Wang C.C."/>
            <person name="Yang T.C."/>
            <person name="Huo Q.B."/>
            <person name="Li W."/>
            <person name="Chen H.Y."/>
            <person name="Chen S.E."/>
            <person name="Zhou L.G."/>
            <person name="Ni X.B."/>
            <person name="Tian J.H."/>
            <person name="Sheng Y."/>
            <person name="Liu T."/>
            <person name="Pan Y.S."/>
            <person name="Xia L.Y."/>
            <person name="Li J."/>
            <person name="Zhao F."/>
            <person name="Cao W.C."/>
        </authorList>
    </citation>
    <scope>NUCLEOTIDE SEQUENCE [LARGE SCALE GENOMIC DNA]</scope>
    <source>
        <strain evidence="5">HaeL-2018</strain>
    </source>
</reference>
<sequence>MSNGVGGVWLAEPQERPLEKEAPSHKEVKVLSETGFDQLTEDIMGAPDDVLEHERAYQGEAETAEGKDAEAKPQDDGVDWAHVTRKRRMIERALADCSTVGLKMAAVEDRGLLCDDYRRLVWPRIGGVNVYETSPRPSFAEIERHAYYSQVVLDVKRSLKRFPPSIAEGQRIALQDRLVFMIMRVLMKNPELHYYQGYHDICVTILLVLGEEVGFLLVDRLSCSNLRRFMDKTMARTADMLEHIYPLLGHQSPELRDFLEQAQVGIMFCLSWVITWFGHVLADYDTVVRLFDLFLSSHPWMPIYLSAAIVLHARDEILALDCDLAPVHSYLSRLVEGELPFEELILQARQLLEDHPPSELQAELARTRRQRDEQRPVVPARRRGMLWRCARYAGALVAATGTWKGALTVAAMLFAVWYQAYRRNVNLSWF</sequence>
<feature type="transmembrane region" description="Helical" evidence="3">
    <location>
        <begin position="392"/>
        <end position="420"/>
    </location>
</feature>
<evidence type="ECO:0000256" key="2">
    <source>
        <dbReference type="SAM" id="MobiDB-lite"/>
    </source>
</evidence>
<dbReference type="FunFam" id="1.10.8.1310:FF:000001">
    <property type="entry name" value="TBC1 domain family, member 20"/>
    <property type="match status" value="1"/>
</dbReference>
<dbReference type="InterPro" id="IPR045913">
    <property type="entry name" value="TBC20/Gyp8-like"/>
</dbReference>
<dbReference type="PROSITE" id="PS50086">
    <property type="entry name" value="TBC_RABGAP"/>
    <property type="match status" value="1"/>
</dbReference>
<keyword evidence="3" id="KW-0812">Transmembrane</keyword>
<gene>
    <name evidence="5" type="ORF">HPB48_005822</name>
</gene>
<dbReference type="PANTHER" id="PTHR20913:SF7">
    <property type="entry name" value="RE60063P"/>
    <property type="match status" value="1"/>
</dbReference>
<dbReference type="VEuPathDB" id="VectorBase:HLOH_058935"/>
<dbReference type="GO" id="GO:0005096">
    <property type="term" value="F:GTPase activator activity"/>
    <property type="evidence" value="ECO:0007669"/>
    <property type="project" value="UniProtKB-KW"/>
</dbReference>
<feature type="compositionally biased region" description="Basic and acidic residues" evidence="2">
    <location>
        <begin position="13"/>
        <end position="25"/>
    </location>
</feature>
<name>A0A9J6GMJ3_HAELO</name>
<dbReference type="InterPro" id="IPR035969">
    <property type="entry name" value="Rab-GAP_TBC_sf"/>
</dbReference>
<dbReference type="Pfam" id="PF00566">
    <property type="entry name" value="RabGAP-TBC"/>
    <property type="match status" value="1"/>
</dbReference>
<dbReference type="EMBL" id="JABSTR010000008">
    <property type="protein sequence ID" value="KAH9376611.1"/>
    <property type="molecule type" value="Genomic_DNA"/>
</dbReference>
<evidence type="ECO:0000313" key="6">
    <source>
        <dbReference type="Proteomes" id="UP000821853"/>
    </source>
</evidence>
<keyword evidence="1" id="KW-0343">GTPase activation</keyword>
<dbReference type="OrthoDB" id="206700at2759"/>
<evidence type="ECO:0000256" key="3">
    <source>
        <dbReference type="SAM" id="Phobius"/>
    </source>
</evidence>
<feature type="region of interest" description="Disordered" evidence="2">
    <location>
        <begin position="1"/>
        <end position="25"/>
    </location>
</feature>
<evidence type="ECO:0000313" key="5">
    <source>
        <dbReference type="EMBL" id="KAH9376611.1"/>
    </source>
</evidence>
<dbReference type="Gene3D" id="1.10.472.80">
    <property type="entry name" value="Ypt/Rab-GAP domain of gyp1p, domain 3"/>
    <property type="match status" value="1"/>
</dbReference>
<comment type="caution">
    <text evidence="5">The sequence shown here is derived from an EMBL/GenBank/DDBJ whole genome shotgun (WGS) entry which is preliminary data.</text>
</comment>
<dbReference type="SMART" id="SM00164">
    <property type="entry name" value="TBC"/>
    <property type="match status" value="1"/>
</dbReference>
<keyword evidence="3" id="KW-0472">Membrane</keyword>
<dbReference type="InterPro" id="IPR000195">
    <property type="entry name" value="Rab-GAP-TBC_dom"/>
</dbReference>
<proteinExistence type="predicted"/>
<keyword evidence="3" id="KW-1133">Transmembrane helix</keyword>
<dbReference type="GO" id="GO:0005789">
    <property type="term" value="C:endoplasmic reticulum membrane"/>
    <property type="evidence" value="ECO:0007669"/>
    <property type="project" value="TreeGrafter"/>
</dbReference>
<dbReference type="SUPFAM" id="SSF47923">
    <property type="entry name" value="Ypt/Rab-GAP domain of gyp1p"/>
    <property type="match status" value="2"/>
</dbReference>
<dbReference type="PANTHER" id="PTHR20913">
    <property type="entry name" value="TBC1 DOMAIN FAMILY MEMBER 20/GTPASE"/>
    <property type="match status" value="1"/>
</dbReference>
<dbReference type="AlphaFoldDB" id="A0A9J6GMJ3"/>
<dbReference type="GO" id="GO:0006888">
    <property type="term" value="P:endoplasmic reticulum to Golgi vesicle-mediated transport"/>
    <property type="evidence" value="ECO:0007669"/>
    <property type="project" value="TreeGrafter"/>
</dbReference>
<protein>
    <recommendedName>
        <fullName evidence="4">Rab-GAP TBC domain-containing protein</fullName>
    </recommendedName>
</protein>